<sequence length="72" mass="8536">MHRSPRLAVLFAKLVSVFSRRPFVQKEASVRSSEVQPLRSDHSAYPPSMARLLCNLFRIRVRENRRDREKKK</sequence>
<dbReference type="AlphaFoldDB" id="A0A4Z2JA42"/>
<gene>
    <name evidence="2" type="ORF">EYF80_003357</name>
</gene>
<dbReference type="EMBL" id="SRLO01000016">
    <property type="protein sequence ID" value="TNN86272.1"/>
    <property type="molecule type" value="Genomic_DNA"/>
</dbReference>
<evidence type="ECO:0000256" key="1">
    <source>
        <dbReference type="SAM" id="SignalP"/>
    </source>
</evidence>
<evidence type="ECO:0000313" key="2">
    <source>
        <dbReference type="EMBL" id="TNN86272.1"/>
    </source>
</evidence>
<accession>A0A4Z2JA42</accession>
<name>A0A4Z2JA42_9TELE</name>
<dbReference type="Proteomes" id="UP000314294">
    <property type="component" value="Unassembled WGS sequence"/>
</dbReference>
<reference evidence="2 3" key="1">
    <citation type="submission" date="2019-03" db="EMBL/GenBank/DDBJ databases">
        <title>First draft genome of Liparis tanakae, snailfish: a comprehensive survey of snailfish specific genes.</title>
        <authorList>
            <person name="Kim W."/>
            <person name="Song I."/>
            <person name="Jeong J.-H."/>
            <person name="Kim D."/>
            <person name="Kim S."/>
            <person name="Ryu S."/>
            <person name="Song J.Y."/>
            <person name="Lee S.K."/>
        </authorList>
    </citation>
    <scope>NUCLEOTIDE SEQUENCE [LARGE SCALE GENOMIC DNA]</scope>
    <source>
        <tissue evidence="2">Muscle</tissue>
    </source>
</reference>
<keyword evidence="3" id="KW-1185">Reference proteome</keyword>
<keyword evidence="1" id="KW-0732">Signal</keyword>
<evidence type="ECO:0008006" key="4">
    <source>
        <dbReference type="Google" id="ProtNLM"/>
    </source>
</evidence>
<evidence type="ECO:0000313" key="3">
    <source>
        <dbReference type="Proteomes" id="UP000314294"/>
    </source>
</evidence>
<organism evidence="2 3">
    <name type="scientific">Liparis tanakae</name>
    <name type="common">Tanaka's snailfish</name>
    <dbReference type="NCBI Taxonomy" id="230148"/>
    <lineage>
        <taxon>Eukaryota</taxon>
        <taxon>Metazoa</taxon>
        <taxon>Chordata</taxon>
        <taxon>Craniata</taxon>
        <taxon>Vertebrata</taxon>
        <taxon>Euteleostomi</taxon>
        <taxon>Actinopterygii</taxon>
        <taxon>Neopterygii</taxon>
        <taxon>Teleostei</taxon>
        <taxon>Neoteleostei</taxon>
        <taxon>Acanthomorphata</taxon>
        <taxon>Eupercaria</taxon>
        <taxon>Perciformes</taxon>
        <taxon>Cottioidei</taxon>
        <taxon>Cottales</taxon>
        <taxon>Liparidae</taxon>
        <taxon>Liparis</taxon>
    </lineage>
</organism>
<feature type="chain" id="PRO_5021476749" description="Secreted protein" evidence="1">
    <location>
        <begin position="20"/>
        <end position="72"/>
    </location>
</feature>
<proteinExistence type="predicted"/>
<feature type="signal peptide" evidence="1">
    <location>
        <begin position="1"/>
        <end position="19"/>
    </location>
</feature>
<comment type="caution">
    <text evidence="2">The sequence shown here is derived from an EMBL/GenBank/DDBJ whole genome shotgun (WGS) entry which is preliminary data.</text>
</comment>
<protein>
    <recommendedName>
        <fullName evidence="4">Secreted protein</fullName>
    </recommendedName>
</protein>